<sequence length="109" mass="12200">MYEGTIYVECYWFTTTLRPTPDAHLKKEGGHSGKQTLQTPTTLIAQEGVTSIYMYTNVYKCRHSGERFANRVCENSPQCIGGGGAERGLALNVHLFIILERVDFVELGI</sequence>
<name>A0A1A8VMG5_PLAOA</name>
<accession>A0A1A8VMG5</accession>
<organism evidence="1 2">
    <name type="scientific">Plasmodium ovale curtisi</name>
    <dbReference type="NCBI Taxonomy" id="864141"/>
    <lineage>
        <taxon>Eukaryota</taxon>
        <taxon>Sar</taxon>
        <taxon>Alveolata</taxon>
        <taxon>Apicomplexa</taxon>
        <taxon>Aconoidasida</taxon>
        <taxon>Haemosporida</taxon>
        <taxon>Plasmodiidae</taxon>
        <taxon>Plasmodium</taxon>
        <taxon>Plasmodium (Plasmodium)</taxon>
    </lineage>
</organism>
<dbReference type="Proteomes" id="UP000078560">
    <property type="component" value="Unassembled WGS sequence"/>
</dbReference>
<evidence type="ECO:0000313" key="2">
    <source>
        <dbReference type="Proteomes" id="UP000078560"/>
    </source>
</evidence>
<evidence type="ECO:0000313" key="1">
    <source>
        <dbReference type="EMBL" id="SBS80844.1"/>
    </source>
</evidence>
<dbReference type="AlphaFoldDB" id="A0A1A8VMG5"/>
<dbReference type="EMBL" id="FLQU01000106">
    <property type="protein sequence ID" value="SBS80844.1"/>
    <property type="molecule type" value="Genomic_DNA"/>
</dbReference>
<gene>
    <name evidence="1" type="ORF">POVCU2_0007210</name>
</gene>
<protein>
    <submittedName>
        <fullName evidence="1">Uncharacterized protein</fullName>
    </submittedName>
</protein>
<reference evidence="2" key="1">
    <citation type="submission" date="2016-05" db="EMBL/GenBank/DDBJ databases">
        <authorList>
            <person name="Naeem Raeece"/>
        </authorList>
    </citation>
    <scope>NUCLEOTIDE SEQUENCE [LARGE SCALE GENOMIC DNA]</scope>
</reference>
<proteinExistence type="predicted"/>